<evidence type="ECO:0000256" key="1">
    <source>
        <dbReference type="ARBA" id="ARBA00001917"/>
    </source>
</evidence>
<evidence type="ECO:0000256" key="5">
    <source>
        <dbReference type="ARBA" id="ARBA00022857"/>
    </source>
</evidence>
<evidence type="ECO:0000256" key="6">
    <source>
        <dbReference type="ARBA" id="ARBA00023002"/>
    </source>
</evidence>
<evidence type="ECO:0000256" key="2">
    <source>
        <dbReference type="ARBA" id="ARBA00007118"/>
    </source>
</evidence>
<protein>
    <submittedName>
        <fullName evidence="10">Nitroreductase family protein</fullName>
    </submittedName>
</protein>
<evidence type="ECO:0000256" key="8">
    <source>
        <dbReference type="PIRNR" id="PIRNR000232"/>
    </source>
</evidence>
<dbReference type="Pfam" id="PF00881">
    <property type="entry name" value="Nitroreductase"/>
    <property type="match status" value="2"/>
</dbReference>
<reference evidence="10" key="1">
    <citation type="journal article" date="2020" name="mSystems">
        <title>Genome- and Community-Level Interaction Insights into Carbon Utilization and Element Cycling Functions of Hydrothermarchaeota in Hydrothermal Sediment.</title>
        <authorList>
            <person name="Zhou Z."/>
            <person name="Liu Y."/>
            <person name="Xu W."/>
            <person name="Pan J."/>
            <person name="Luo Z.H."/>
            <person name="Li M."/>
        </authorList>
    </citation>
    <scope>NUCLEOTIDE SEQUENCE [LARGE SCALE GENOMIC DNA]</scope>
    <source>
        <strain evidence="10">SpSt-87</strain>
    </source>
</reference>
<evidence type="ECO:0000256" key="7">
    <source>
        <dbReference type="ARBA" id="ARBA00023027"/>
    </source>
</evidence>
<dbReference type="InterPro" id="IPR029479">
    <property type="entry name" value="Nitroreductase"/>
</dbReference>
<accession>A0A7C3RAF6</accession>
<comment type="similarity">
    <text evidence="2 8">Belongs to the nitroreductase family.</text>
</comment>
<dbReference type="InterPro" id="IPR000415">
    <property type="entry name" value="Nitroreductase-like"/>
</dbReference>
<keyword evidence="5 8" id="KW-0521">NADP</keyword>
<dbReference type="EMBL" id="DTLB01000052">
    <property type="protein sequence ID" value="HFW33122.1"/>
    <property type="molecule type" value="Genomic_DNA"/>
</dbReference>
<dbReference type="PANTHER" id="PTHR43673:SF10">
    <property type="entry name" value="NADH DEHYDROGENASE_NAD(P)H NITROREDUCTASE XCC3605-RELATED"/>
    <property type="match status" value="1"/>
</dbReference>
<feature type="domain" description="Nitroreductase" evidence="9">
    <location>
        <begin position="73"/>
        <end position="150"/>
    </location>
</feature>
<dbReference type="Gene3D" id="3.40.109.10">
    <property type="entry name" value="NADH Oxidase"/>
    <property type="match status" value="1"/>
</dbReference>
<feature type="domain" description="Nitroreductase" evidence="9">
    <location>
        <begin position="8"/>
        <end position="64"/>
    </location>
</feature>
<evidence type="ECO:0000259" key="9">
    <source>
        <dbReference type="Pfam" id="PF00881"/>
    </source>
</evidence>
<proteinExistence type="inferred from homology"/>
<dbReference type="PIRSF" id="PIRSF000232">
    <property type="entry name" value="YdjA"/>
    <property type="match status" value="1"/>
</dbReference>
<keyword evidence="6 8" id="KW-0560">Oxidoreductase</keyword>
<keyword evidence="3 8" id="KW-0285">Flavoprotein</keyword>
<comment type="caution">
    <text evidence="10">The sequence shown here is derived from an EMBL/GenBank/DDBJ whole genome shotgun (WGS) entry which is preliminary data.</text>
</comment>
<sequence>MEDCLEMIYTRRSVRSYSDKEISDEDIEKILKAAMLAPSAGNEQPWHFVVVREKEMLKKMSEAFTFGQMLPHASAAIVVCADPRLSKYPYEMWVQDCSAATENILLAARCLGIGSVWLGVYPREERMRALRELLGIPEDIVVFSVVSLGYPRSEKDFYEAGDRFKPDRIHREKW</sequence>
<evidence type="ECO:0000256" key="4">
    <source>
        <dbReference type="ARBA" id="ARBA00022643"/>
    </source>
</evidence>
<organism evidence="10">
    <name type="scientific">Archaeoglobus fulgidus</name>
    <dbReference type="NCBI Taxonomy" id="2234"/>
    <lineage>
        <taxon>Archaea</taxon>
        <taxon>Methanobacteriati</taxon>
        <taxon>Methanobacteriota</taxon>
        <taxon>Archaeoglobi</taxon>
        <taxon>Archaeoglobales</taxon>
        <taxon>Archaeoglobaceae</taxon>
        <taxon>Archaeoglobus</taxon>
    </lineage>
</organism>
<dbReference type="CDD" id="cd02150">
    <property type="entry name" value="nitroreductase"/>
    <property type="match status" value="1"/>
</dbReference>
<gene>
    <name evidence="10" type="ORF">ENW66_09295</name>
</gene>
<keyword evidence="4 8" id="KW-0288">FMN</keyword>
<dbReference type="AlphaFoldDB" id="A0A7C3RAF6"/>
<dbReference type="InterPro" id="IPR026021">
    <property type="entry name" value="YdjA-like"/>
</dbReference>
<dbReference type="PANTHER" id="PTHR43673">
    <property type="entry name" value="NAD(P)H NITROREDUCTASE YDGI-RELATED"/>
    <property type="match status" value="1"/>
</dbReference>
<dbReference type="SUPFAM" id="SSF55469">
    <property type="entry name" value="FMN-dependent nitroreductase-like"/>
    <property type="match status" value="1"/>
</dbReference>
<evidence type="ECO:0000313" key="10">
    <source>
        <dbReference type="EMBL" id="HFW33122.1"/>
    </source>
</evidence>
<comment type="cofactor">
    <cofactor evidence="1 8">
        <name>FMN</name>
        <dbReference type="ChEBI" id="CHEBI:58210"/>
    </cofactor>
</comment>
<evidence type="ECO:0000256" key="3">
    <source>
        <dbReference type="ARBA" id="ARBA00022630"/>
    </source>
</evidence>
<keyword evidence="7 8" id="KW-0520">NAD</keyword>
<dbReference type="GO" id="GO:0016491">
    <property type="term" value="F:oxidoreductase activity"/>
    <property type="evidence" value="ECO:0007669"/>
    <property type="project" value="UniProtKB-UniRule"/>
</dbReference>
<name>A0A7C3RAF6_ARCFL</name>